<dbReference type="InterPro" id="IPR010718">
    <property type="entry name" value="DUF1294"/>
</dbReference>
<dbReference type="Proteomes" id="UP000824106">
    <property type="component" value="Unassembled WGS sequence"/>
</dbReference>
<protein>
    <submittedName>
        <fullName evidence="2">DUF1294 domain-containing protein</fullName>
    </submittedName>
</protein>
<keyword evidence="1" id="KW-1133">Transmembrane helix</keyword>
<evidence type="ECO:0000313" key="2">
    <source>
        <dbReference type="EMBL" id="HIZ70763.1"/>
    </source>
</evidence>
<feature type="transmembrane region" description="Helical" evidence="1">
    <location>
        <begin position="46"/>
        <end position="64"/>
    </location>
</feature>
<sequence>MFVQLEIWQYYALVLLGLLNLYTFILYFVDKRRAIARKHRIPERKLLMFTFLFGGIGAVFGMSVFHHKTKTPKFKISAPIAFIFTLLGLWLIVQF</sequence>
<reference evidence="2" key="1">
    <citation type="journal article" date="2021" name="PeerJ">
        <title>Extensive microbial diversity within the chicken gut microbiome revealed by metagenomics and culture.</title>
        <authorList>
            <person name="Gilroy R."/>
            <person name="Ravi A."/>
            <person name="Getino M."/>
            <person name="Pursley I."/>
            <person name="Horton D.L."/>
            <person name="Alikhan N.F."/>
            <person name="Baker D."/>
            <person name="Gharbi K."/>
            <person name="Hall N."/>
            <person name="Watson M."/>
            <person name="Adriaenssens E.M."/>
            <person name="Foster-Nyarko E."/>
            <person name="Jarju S."/>
            <person name="Secka A."/>
            <person name="Antonio M."/>
            <person name="Oren A."/>
            <person name="Chaudhuri R.R."/>
            <person name="La Ragione R."/>
            <person name="Hildebrand F."/>
            <person name="Pallen M.J."/>
        </authorList>
    </citation>
    <scope>NUCLEOTIDE SEQUENCE</scope>
    <source>
        <strain evidence="2">CHK169-4300</strain>
    </source>
</reference>
<evidence type="ECO:0000256" key="1">
    <source>
        <dbReference type="SAM" id="Phobius"/>
    </source>
</evidence>
<name>A0A9D2JY21_9LACT</name>
<gene>
    <name evidence="2" type="ORF">H9808_03215</name>
</gene>
<keyword evidence="1" id="KW-0472">Membrane</keyword>
<organism evidence="2 3">
    <name type="scientific">Candidatus Atopostipes pullistercoris</name>
    <dbReference type="NCBI Taxonomy" id="2838467"/>
    <lineage>
        <taxon>Bacteria</taxon>
        <taxon>Bacillati</taxon>
        <taxon>Bacillota</taxon>
        <taxon>Bacilli</taxon>
        <taxon>Lactobacillales</taxon>
        <taxon>Carnobacteriaceae</taxon>
        <taxon>Atopostipes</taxon>
    </lineage>
</organism>
<dbReference type="AlphaFoldDB" id="A0A9D2JY21"/>
<feature type="transmembrane region" description="Helical" evidence="1">
    <location>
        <begin position="76"/>
        <end position="93"/>
    </location>
</feature>
<keyword evidence="1" id="KW-0812">Transmembrane</keyword>
<dbReference type="Pfam" id="PF06961">
    <property type="entry name" value="DUF1294"/>
    <property type="match status" value="1"/>
</dbReference>
<dbReference type="EMBL" id="DXAZ01000044">
    <property type="protein sequence ID" value="HIZ70763.1"/>
    <property type="molecule type" value="Genomic_DNA"/>
</dbReference>
<comment type="caution">
    <text evidence="2">The sequence shown here is derived from an EMBL/GenBank/DDBJ whole genome shotgun (WGS) entry which is preliminary data.</text>
</comment>
<feature type="transmembrane region" description="Helical" evidence="1">
    <location>
        <begin position="7"/>
        <end position="25"/>
    </location>
</feature>
<evidence type="ECO:0000313" key="3">
    <source>
        <dbReference type="Proteomes" id="UP000824106"/>
    </source>
</evidence>
<dbReference type="Gene3D" id="6.10.280.80">
    <property type="entry name" value="NCX, peripheral helical region"/>
    <property type="match status" value="1"/>
</dbReference>
<reference evidence="2" key="2">
    <citation type="submission" date="2021-04" db="EMBL/GenBank/DDBJ databases">
        <authorList>
            <person name="Gilroy R."/>
        </authorList>
    </citation>
    <scope>NUCLEOTIDE SEQUENCE</scope>
    <source>
        <strain evidence="2">CHK169-4300</strain>
    </source>
</reference>
<proteinExistence type="predicted"/>
<accession>A0A9D2JY21</accession>